<protein>
    <submittedName>
        <fullName evidence="2">Uncharacterized protein</fullName>
    </submittedName>
</protein>
<organism evidence="2 3">
    <name type="scientific">Colletotrichum phormii</name>
    <dbReference type="NCBI Taxonomy" id="359342"/>
    <lineage>
        <taxon>Eukaryota</taxon>
        <taxon>Fungi</taxon>
        <taxon>Dikarya</taxon>
        <taxon>Ascomycota</taxon>
        <taxon>Pezizomycotina</taxon>
        <taxon>Sordariomycetes</taxon>
        <taxon>Hypocreomycetidae</taxon>
        <taxon>Glomerellales</taxon>
        <taxon>Glomerellaceae</taxon>
        <taxon>Colletotrichum</taxon>
        <taxon>Colletotrichum acutatum species complex</taxon>
    </lineage>
</organism>
<comment type="caution">
    <text evidence="2">The sequence shown here is derived from an EMBL/GenBank/DDBJ whole genome shotgun (WGS) entry which is preliminary data.</text>
</comment>
<dbReference type="RefSeq" id="XP_060442901.1">
    <property type="nucleotide sequence ID" value="XM_060590794.1"/>
</dbReference>
<dbReference type="EMBL" id="JAHMHQ010000015">
    <property type="protein sequence ID" value="KAK1634294.1"/>
    <property type="molecule type" value="Genomic_DNA"/>
</dbReference>
<dbReference type="GeneID" id="85475656"/>
<proteinExistence type="predicted"/>
<feature type="region of interest" description="Disordered" evidence="1">
    <location>
        <begin position="1"/>
        <end position="23"/>
    </location>
</feature>
<name>A0AAI9ZLT4_9PEZI</name>
<accession>A0AAI9ZLT4</accession>
<gene>
    <name evidence="2" type="ORF">BDP81DRAFT_432553</name>
</gene>
<evidence type="ECO:0000313" key="2">
    <source>
        <dbReference type="EMBL" id="KAK1634294.1"/>
    </source>
</evidence>
<dbReference type="AlphaFoldDB" id="A0AAI9ZLT4"/>
<evidence type="ECO:0000256" key="1">
    <source>
        <dbReference type="SAM" id="MobiDB-lite"/>
    </source>
</evidence>
<evidence type="ECO:0000313" key="3">
    <source>
        <dbReference type="Proteomes" id="UP001243989"/>
    </source>
</evidence>
<sequence>MHRFGRDLQLQTRGSDSQAFNKNLQSNDSIATWRFGPLVSHSRRLRRSCWTLCDLQRFQTTDSQRKRASSNIDDEGHSRWWTLHSVNQTISMAYRPDASRLCDRKANRHSPRPSPLPVDEHASLPMTILYRIGPESKRFDKAKPSIHRVASRPSPNAALSRDRHLVNSAVKARRRKILDLSEQT</sequence>
<dbReference type="Proteomes" id="UP001243989">
    <property type="component" value="Unassembled WGS sequence"/>
</dbReference>
<feature type="compositionally biased region" description="Polar residues" evidence="1">
    <location>
        <begin position="9"/>
        <end position="23"/>
    </location>
</feature>
<reference evidence="2" key="1">
    <citation type="submission" date="2021-06" db="EMBL/GenBank/DDBJ databases">
        <title>Comparative genomics, transcriptomics and evolutionary studies reveal genomic signatures of adaptation to plant cell wall in hemibiotrophic fungi.</title>
        <authorList>
            <consortium name="DOE Joint Genome Institute"/>
            <person name="Baroncelli R."/>
            <person name="Diaz J.F."/>
            <person name="Benocci T."/>
            <person name="Peng M."/>
            <person name="Battaglia E."/>
            <person name="Haridas S."/>
            <person name="Andreopoulos W."/>
            <person name="Labutti K."/>
            <person name="Pangilinan J."/>
            <person name="Floch G.L."/>
            <person name="Makela M.R."/>
            <person name="Henrissat B."/>
            <person name="Grigoriev I.V."/>
            <person name="Crouch J.A."/>
            <person name="De Vries R.P."/>
            <person name="Sukno S.A."/>
            <person name="Thon M.R."/>
        </authorList>
    </citation>
    <scope>NUCLEOTIDE SEQUENCE</scope>
    <source>
        <strain evidence="2">CBS 102054</strain>
    </source>
</reference>
<keyword evidence="3" id="KW-1185">Reference proteome</keyword>